<dbReference type="SMART" id="SM00175">
    <property type="entry name" value="RAB"/>
    <property type="match status" value="1"/>
</dbReference>
<proteinExistence type="predicted"/>
<reference evidence="4 5" key="1">
    <citation type="submission" date="2018-11" db="EMBL/GenBank/DDBJ databases">
        <authorList>
            <consortium name="Pathogen Informatics"/>
        </authorList>
    </citation>
    <scope>NUCLEOTIDE SEQUENCE [LARGE SCALE GENOMIC DNA]</scope>
</reference>
<gene>
    <name evidence="4" type="ORF">DILT_LOCUS5535</name>
</gene>
<keyword evidence="2" id="KW-0342">GTP-binding</keyword>
<dbReference type="PRINTS" id="PR00449">
    <property type="entry name" value="RASTRNSFRMNG"/>
</dbReference>
<evidence type="ECO:0000313" key="5">
    <source>
        <dbReference type="Proteomes" id="UP000281553"/>
    </source>
</evidence>
<dbReference type="AlphaFoldDB" id="A0A3P7KYS8"/>
<feature type="compositionally biased region" description="Basic residues" evidence="3">
    <location>
        <begin position="133"/>
        <end position="144"/>
    </location>
</feature>
<keyword evidence="1" id="KW-0547">Nucleotide-binding</keyword>
<dbReference type="InterPro" id="IPR027417">
    <property type="entry name" value="P-loop_NTPase"/>
</dbReference>
<organism evidence="4 5">
    <name type="scientific">Dibothriocephalus latus</name>
    <name type="common">Fish tapeworm</name>
    <name type="synonym">Diphyllobothrium latum</name>
    <dbReference type="NCBI Taxonomy" id="60516"/>
    <lineage>
        <taxon>Eukaryota</taxon>
        <taxon>Metazoa</taxon>
        <taxon>Spiralia</taxon>
        <taxon>Lophotrochozoa</taxon>
        <taxon>Platyhelminthes</taxon>
        <taxon>Cestoda</taxon>
        <taxon>Eucestoda</taxon>
        <taxon>Diphyllobothriidea</taxon>
        <taxon>Diphyllobothriidae</taxon>
        <taxon>Dibothriocephalus</taxon>
    </lineage>
</organism>
<dbReference type="OrthoDB" id="9989112at2759"/>
<dbReference type="InterPro" id="IPR001806">
    <property type="entry name" value="Small_GTPase"/>
</dbReference>
<dbReference type="PANTHER" id="PTHR24070">
    <property type="entry name" value="RAS, DI-RAS, AND RHEB FAMILY MEMBERS OF SMALL GTPASE SUPERFAMILY"/>
    <property type="match status" value="1"/>
</dbReference>
<name>A0A3P7KYS8_DIBLA</name>
<accession>A0A3P7KYS8</accession>
<evidence type="ECO:0000256" key="1">
    <source>
        <dbReference type="ARBA" id="ARBA00022741"/>
    </source>
</evidence>
<feature type="region of interest" description="Disordered" evidence="3">
    <location>
        <begin position="120"/>
        <end position="144"/>
    </location>
</feature>
<dbReference type="PROSITE" id="PS51419">
    <property type="entry name" value="RAB"/>
    <property type="match status" value="1"/>
</dbReference>
<evidence type="ECO:0000256" key="3">
    <source>
        <dbReference type="SAM" id="MobiDB-lite"/>
    </source>
</evidence>
<dbReference type="Gene3D" id="3.40.50.300">
    <property type="entry name" value="P-loop containing nucleotide triphosphate hydrolases"/>
    <property type="match status" value="1"/>
</dbReference>
<dbReference type="GO" id="GO:0016020">
    <property type="term" value="C:membrane"/>
    <property type="evidence" value="ECO:0007669"/>
    <property type="project" value="InterPro"/>
</dbReference>
<dbReference type="PROSITE" id="PS51421">
    <property type="entry name" value="RAS"/>
    <property type="match status" value="1"/>
</dbReference>
<dbReference type="Pfam" id="PF00071">
    <property type="entry name" value="Ras"/>
    <property type="match status" value="1"/>
</dbReference>
<dbReference type="GO" id="GO:0005525">
    <property type="term" value="F:GTP binding"/>
    <property type="evidence" value="ECO:0007669"/>
    <property type="project" value="UniProtKB-KW"/>
</dbReference>
<dbReference type="InterPro" id="IPR020849">
    <property type="entry name" value="Small_GTPase_Ras-type"/>
</dbReference>
<dbReference type="SUPFAM" id="SSF52540">
    <property type="entry name" value="P-loop containing nucleoside triphosphate hydrolases"/>
    <property type="match status" value="1"/>
</dbReference>
<evidence type="ECO:0000313" key="4">
    <source>
        <dbReference type="EMBL" id="VDN09704.1"/>
    </source>
</evidence>
<sequence>MMVPPPPSPLFPRHDRRTNMAVLVYLIAHPGELRIGIILRLDDANFTRDNILRVKGNEAVPMIVVGNKKDLEGNRQVPTEEAKRWTASHGLRYIETSAKTNENVDDAFLQLSSMVFNQKRAQRTQKANPPNGKPHRKKIRCDIL</sequence>
<dbReference type="GO" id="GO:0003924">
    <property type="term" value="F:GTPase activity"/>
    <property type="evidence" value="ECO:0007669"/>
    <property type="project" value="InterPro"/>
</dbReference>
<dbReference type="SMART" id="SM00173">
    <property type="entry name" value="RAS"/>
    <property type="match status" value="1"/>
</dbReference>
<keyword evidence="5" id="KW-1185">Reference proteome</keyword>
<dbReference type="EMBL" id="UYRU01047614">
    <property type="protein sequence ID" value="VDN09704.1"/>
    <property type="molecule type" value="Genomic_DNA"/>
</dbReference>
<protein>
    <submittedName>
        <fullName evidence="4">Uncharacterized protein</fullName>
    </submittedName>
</protein>
<dbReference type="GO" id="GO:0007165">
    <property type="term" value="P:signal transduction"/>
    <property type="evidence" value="ECO:0007669"/>
    <property type="project" value="InterPro"/>
</dbReference>
<dbReference type="Proteomes" id="UP000281553">
    <property type="component" value="Unassembled WGS sequence"/>
</dbReference>
<evidence type="ECO:0000256" key="2">
    <source>
        <dbReference type="ARBA" id="ARBA00023134"/>
    </source>
</evidence>